<evidence type="ECO:0000313" key="2">
    <source>
        <dbReference type="Proteomes" id="UP000782610"/>
    </source>
</evidence>
<organism evidence="1 2">
    <name type="scientific">Devosia nanyangense</name>
    <dbReference type="NCBI Taxonomy" id="1228055"/>
    <lineage>
        <taxon>Bacteria</taxon>
        <taxon>Pseudomonadati</taxon>
        <taxon>Pseudomonadota</taxon>
        <taxon>Alphaproteobacteria</taxon>
        <taxon>Hyphomicrobiales</taxon>
        <taxon>Devosiaceae</taxon>
        <taxon>Devosia</taxon>
    </lineage>
</organism>
<comment type="caution">
    <text evidence="1">The sequence shown here is derived from an EMBL/GenBank/DDBJ whole genome shotgun (WGS) entry which is preliminary data.</text>
</comment>
<dbReference type="GO" id="GO:0005198">
    <property type="term" value="F:structural molecule activity"/>
    <property type="evidence" value="ECO:0007669"/>
    <property type="project" value="InterPro"/>
</dbReference>
<dbReference type="Proteomes" id="UP000782610">
    <property type="component" value="Unassembled WGS sequence"/>
</dbReference>
<dbReference type="AlphaFoldDB" id="A0A933L3X1"/>
<evidence type="ECO:0000313" key="1">
    <source>
        <dbReference type="EMBL" id="MBI4921865.1"/>
    </source>
</evidence>
<protein>
    <submittedName>
        <fullName evidence="1">Phage portal protein</fullName>
    </submittedName>
</protein>
<gene>
    <name evidence="1" type="ORF">HY834_08955</name>
</gene>
<sequence>MSTPKPTVRVKAGDSTGASARVMMQGGMPRTSYASADLGHPSMLGWMPMSQSADAEWLRDRNMSTARIRDMQRNEGWVKSGVNRKVDMLVGGSLRLNSKPDALGLGISTDAAHALGRQIQSKWFDWAEDPIFRGDAERQMPFSGTAGLVAREFTGLGESLGVLRWIERPGWDYRTAIQVIDPDRLSNPMGTPDTDRLRGGVEKDENNAPIAYHIRCGHPFDVFSTASFQWDRIDRWDRIGDWERPKVFHVYDKERPGQSRGVSDLVASMTKLRMLSRYSESEVRTAAINSTIVGAIYTQLGAEYAADRLGSDVTGGTDWKEFNTSRADFYKNRNVLDDARFLTLFPSDKLEMNTQPRETAGYPAFQTAFLQAFAASIGISYEQLSMDWSNTNYSSARAALNEVWRGVMRLRSILLWGFAIPVYAAWLEDALDAGTIDVPKGCADFYDAPAAWLNADWIGPARGFIDPVKEAQASALRMDGRISTLEREAAEQGQDWEEIIAQLARERAAMEDAGIAGVVTDLTIVSATDGQQAPGGKQGKDKQNAA</sequence>
<name>A0A933L3X1_9HYPH</name>
<accession>A0A933L3X1</accession>
<dbReference type="GO" id="GO:0019068">
    <property type="term" value="P:virion assembly"/>
    <property type="evidence" value="ECO:0007669"/>
    <property type="project" value="InterPro"/>
</dbReference>
<reference evidence="1" key="1">
    <citation type="submission" date="2020-07" db="EMBL/GenBank/DDBJ databases">
        <title>Huge and variable diversity of episymbiotic CPR bacteria and DPANN archaea in groundwater ecosystems.</title>
        <authorList>
            <person name="He C.Y."/>
            <person name="Keren R."/>
            <person name="Whittaker M."/>
            <person name="Farag I.F."/>
            <person name="Doudna J."/>
            <person name="Cate J.H.D."/>
            <person name="Banfield J.F."/>
        </authorList>
    </citation>
    <scope>NUCLEOTIDE SEQUENCE</scope>
    <source>
        <strain evidence="1">NC_groundwater_1586_Pr3_B-0.1um_66_15</strain>
    </source>
</reference>
<proteinExistence type="predicted"/>
<dbReference type="NCBIfam" id="TIGR01539">
    <property type="entry name" value="portal_lambda"/>
    <property type="match status" value="1"/>
</dbReference>
<dbReference type="EMBL" id="JACRAF010000025">
    <property type="protein sequence ID" value="MBI4921865.1"/>
    <property type="molecule type" value="Genomic_DNA"/>
</dbReference>
<dbReference type="Pfam" id="PF05136">
    <property type="entry name" value="Phage_portal_2"/>
    <property type="match status" value="1"/>
</dbReference>
<dbReference type="InterPro" id="IPR006429">
    <property type="entry name" value="Phage_lambda_portal"/>
</dbReference>